<dbReference type="SMART" id="SM00028">
    <property type="entry name" value="TPR"/>
    <property type="match status" value="2"/>
</dbReference>
<dbReference type="Gene3D" id="1.25.40.10">
    <property type="entry name" value="Tetratricopeptide repeat domain"/>
    <property type="match status" value="1"/>
</dbReference>
<accession>A0A4V1ZCW5</accession>
<dbReference type="PROSITE" id="PS51257">
    <property type="entry name" value="PROKAR_LIPOPROTEIN"/>
    <property type="match status" value="1"/>
</dbReference>
<dbReference type="InterPro" id="IPR011990">
    <property type="entry name" value="TPR-like_helical_dom_sf"/>
</dbReference>
<evidence type="ECO:0000313" key="3">
    <source>
        <dbReference type="EMBL" id="RYU94080.1"/>
    </source>
</evidence>
<protein>
    <submittedName>
        <fullName evidence="3">Uncharacterized protein</fullName>
    </submittedName>
</protein>
<evidence type="ECO:0000256" key="2">
    <source>
        <dbReference type="SAM" id="SignalP"/>
    </source>
</evidence>
<evidence type="ECO:0000256" key="1">
    <source>
        <dbReference type="PROSITE-ProRule" id="PRU00339"/>
    </source>
</evidence>
<dbReference type="InterPro" id="IPR019734">
    <property type="entry name" value="TPR_rpt"/>
</dbReference>
<feature type="chain" id="PRO_5020344564" evidence="2">
    <location>
        <begin position="23"/>
        <end position="573"/>
    </location>
</feature>
<dbReference type="PANTHER" id="PTHR45588:SF1">
    <property type="entry name" value="WW DOMAIN-CONTAINING PROTEIN"/>
    <property type="match status" value="1"/>
</dbReference>
<comment type="caution">
    <text evidence="3">The sequence shown here is derived from an EMBL/GenBank/DDBJ whole genome shotgun (WGS) entry which is preliminary data.</text>
</comment>
<keyword evidence="2" id="KW-0732">Signal</keyword>
<dbReference type="SUPFAM" id="SSF48452">
    <property type="entry name" value="TPR-like"/>
    <property type="match status" value="1"/>
</dbReference>
<organism evidence="3 4">
    <name type="scientific">Emticicia agri</name>
    <dbReference type="NCBI Taxonomy" id="2492393"/>
    <lineage>
        <taxon>Bacteria</taxon>
        <taxon>Pseudomonadati</taxon>
        <taxon>Bacteroidota</taxon>
        <taxon>Cytophagia</taxon>
        <taxon>Cytophagales</taxon>
        <taxon>Leadbetterellaceae</taxon>
        <taxon>Emticicia</taxon>
    </lineage>
</organism>
<proteinExistence type="predicted"/>
<name>A0A4V1ZCW5_9BACT</name>
<dbReference type="EMBL" id="SEWF01000031">
    <property type="protein sequence ID" value="RYU94080.1"/>
    <property type="molecule type" value="Genomic_DNA"/>
</dbReference>
<dbReference type="PROSITE" id="PS50005">
    <property type="entry name" value="TPR"/>
    <property type="match status" value="1"/>
</dbReference>
<sequence>MKNILYSFLYLSILLCSCKQKAETNQTKNTASAMSVCGLPEVIDKNWYSYDKKAPLLSGLDGINFPVTTKNVEAQKYFNQGLMLAYGFNHAEAARSFYEVTRQDSTCAMGWWGFAYVLGPNYNAGMEPDNFQRAYDAVQKAQVLSVNCTQKEKDLIQVLAQRYSNDSNIPRTQLDAAYMAGMRNVYKKYPDDEDIAALFAESIMDLHPWQLWKSDGSMQPWTPEIITVLEKALQLNPKHAGANHFYIHAQEMSQHAEKAFASAKLLETLVPGAGHLVHMPSHIYIRIGSYHEGVVSNQQASLADSLYLENCHAQGAYPLGYYPHNYHFIAACGTLSGESKSAVTGAKQTADHAHKKLMLDPAWGTLQHYYTIPWYVQVKLGLWNEILRAKAPEKNLKYPSVIWHYAQAMAVLSQNKTALAKQHLAEMKNILKDSTLKNLTIWNINNVYDLSLIASKVVEGEISAKEKNYVQSIALLKEAIAKEDALNYNEPADWFFSIRHHLGAVLIDAGKYNEAIKVYEQDLKNYPNNGWALKGLMNAYGELQNERQYDKIKKQFEEAWKYADIQIASSRLL</sequence>
<keyword evidence="1" id="KW-0802">TPR repeat</keyword>
<gene>
    <name evidence="3" type="ORF">EWM59_18640</name>
</gene>
<keyword evidence="4" id="KW-1185">Reference proteome</keyword>
<dbReference type="AlphaFoldDB" id="A0A4V1ZCW5"/>
<reference evidence="3 4" key="1">
    <citation type="submission" date="2019-02" db="EMBL/GenBank/DDBJ databases">
        <title>Bacterial novel species Emticicia sp. 17J42-9 isolated from soil.</title>
        <authorList>
            <person name="Jung H.-Y."/>
        </authorList>
    </citation>
    <scope>NUCLEOTIDE SEQUENCE [LARGE SCALE GENOMIC DNA]</scope>
    <source>
        <strain evidence="3 4">17J42-9</strain>
    </source>
</reference>
<evidence type="ECO:0000313" key="4">
    <source>
        <dbReference type="Proteomes" id="UP000293162"/>
    </source>
</evidence>
<dbReference type="PANTHER" id="PTHR45588">
    <property type="entry name" value="TPR DOMAIN-CONTAINING PROTEIN"/>
    <property type="match status" value="1"/>
</dbReference>
<feature type="signal peptide" evidence="2">
    <location>
        <begin position="1"/>
        <end position="22"/>
    </location>
</feature>
<dbReference type="RefSeq" id="WP_130022769.1">
    <property type="nucleotide sequence ID" value="NZ_SEWF01000031.1"/>
</dbReference>
<dbReference type="Proteomes" id="UP000293162">
    <property type="component" value="Unassembled WGS sequence"/>
</dbReference>
<dbReference type="OrthoDB" id="9778494at2"/>
<feature type="repeat" description="TPR" evidence="1">
    <location>
        <begin position="496"/>
        <end position="529"/>
    </location>
</feature>